<evidence type="ECO:0000256" key="1">
    <source>
        <dbReference type="SAM" id="Phobius"/>
    </source>
</evidence>
<geneLocation type="plasmid" evidence="3">
    <name>pveu</name>
</geneLocation>
<keyword evidence="1" id="KW-0472">Membrane</keyword>
<feature type="transmembrane region" description="Helical" evidence="1">
    <location>
        <begin position="17"/>
        <end position="38"/>
    </location>
</feature>
<sequence length="138" mass="15778">MNEQLASYIGEAVLSNWLSMISLFFSFCAGLVALTWFVSNLIHKREIRLLEIQLAHQKDQFSQFECIVNQRVDALKEQAGLIEDIVGEVTNEGLKVHREQIMYSKEQREPKTKESSLSKFLKNTEALSGLITSITRVM</sequence>
<organism evidence="2 3">
    <name type="scientific">Vibrio europaeus</name>
    <dbReference type="NCBI Taxonomy" id="300876"/>
    <lineage>
        <taxon>Bacteria</taxon>
        <taxon>Pseudomonadati</taxon>
        <taxon>Pseudomonadota</taxon>
        <taxon>Gammaproteobacteria</taxon>
        <taxon>Vibrionales</taxon>
        <taxon>Vibrionaceae</taxon>
        <taxon>Vibrio</taxon>
        <taxon>Vibrio oreintalis group</taxon>
    </lineage>
</organism>
<dbReference type="Proteomes" id="UP000501443">
    <property type="component" value="Plasmid pveu"/>
</dbReference>
<gene>
    <name evidence="2" type="ORF">HOO69_16710</name>
</gene>
<dbReference type="EMBL" id="CP053542">
    <property type="protein sequence ID" value="QJY38208.1"/>
    <property type="molecule type" value="Genomic_DNA"/>
</dbReference>
<keyword evidence="1" id="KW-1133">Transmembrane helix</keyword>
<name>A0AAE7AZM1_9VIBR</name>
<accession>A0AAE7AZM1</accession>
<evidence type="ECO:0000313" key="2">
    <source>
        <dbReference type="EMBL" id="QJY38208.1"/>
    </source>
</evidence>
<evidence type="ECO:0000313" key="3">
    <source>
        <dbReference type="Proteomes" id="UP000501443"/>
    </source>
</evidence>
<protein>
    <submittedName>
        <fullName evidence="2">Uncharacterized protein</fullName>
    </submittedName>
</protein>
<dbReference type="RefSeq" id="WP_171802544.1">
    <property type="nucleotide sequence ID" value="NZ_CP053542.1"/>
</dbReference>
<dbReference type="AlphaFoldDB" id="A0AAE7AZM1"/>
<reference evidence="2 3" key="1">
    <citation type="submission" date="2020-05" db="EMBL/GenBank/DDBJ databases">
        <title>First description outside Europe of the emergent pathogen for shellfish aquaculture Vibrio europaeus.</title>
        <authorList>
            <person name="Dubert J."/>
            <person name="Rojas R."/>
        </authorList>
    </citation>
    <scope>NUCLEOTIDE SEQUENCE [LARGE SCALE GENOMIC DNA]</scope>
    <source>
        <strain evidence="2 3">NPI-1</strain>
        <plasmid evidence="3">pveu</plasmid>
    </source>
</reference>
<proteinExistence type="predicted"/>
<keyword evidence="2" id="KW-0614">Plasmid</keyword>
<keyword evidence="1" id="KW-0812">Transmembrane</keyword>